<gene>
    <name evidence="1" type="ORF">PCA31118_04824</name>
</gene>
<protein>
    <submittedName>
        <fullName evidence="1">Uncharacterized protein</fullName>
    </submittedName>
</protein>
<dbReference type="AlphaFoldDB" id="A0A5E5ALR4"/>
<name>A0A5E5ALR4_9BURK</name>
<keyword evidence="2" id="KW-1185">Reference proteome</keyword>
<reference evidence="1 2" key="1">
    <citation type="submission" date="2019-08" db="EMBL/GenBank/DDBJ databases">
        <authorList>
            <person name="Peeters C."/>
        </authorList>
    </citation>
    <scope>NUCLEOTIDE SEQUENCE [LARGE SCALE GENOMIC DNA]</scope>
    <source>
        <strain evidence="1 2">LMG 31118</strain>
    </source>
</reference>
<evidence type="ECO:0000313" key="1">
    <source>
        <dbReference type="EMBL" id="VVE74711.1"/>
    </source>
</evidence>
<dbReference type="RefSeq" id="WP_174990586.1">
    <property type="nucleotide sequence ID" value="NZ_CABPSQ010000014.1"/>
</dbReference>
<accession>A0A5E5ALR4</accession>
<organism evidence="1 2">
    <name type="scientific">Pandoraea captiosa</name>
    <dbReference type="NCBI Taxonomy" id="2508302"/>
    <lineage>
        <taxon>Bacteria</taxon>
        <taxon>Pseudomonadati</taxon>
        <taxon>Pseudomonadota</taxon>
        <taxon>Betaproteobacteria</taxon>
        <taxon>Burkholderiales</taxon>
        <taxon>Burkholderiaceae</taxon>
        <taxon>Pandoraea</taxon>
    </lineage>
</organism>
<evidence type="ECO:0000313" key="2">
    <source>
        <dbReference type="Proteomes" id="UP000414136"/>
    </source>
</evidence>
<dbReference type="Proteomes" id="UP000414136">
    <property type="component" value="Unassembled WGS sequence"/>
</dbReference>
<dbReference type="EMBL" id="CABPSQ010000014">
    <property type="protein sequence ID" value="VVE74711.1"/>
    <property type="molecule type" value="Genomic_DNA"/>
</dbReference>
<sequence length="51" mass="5577">MPITSLTMRRVADVARKRLMLRQVLFAAIRCGDSVLANCALCQLDGLAGAW</sequence>
<proteinExistence type="predicted"/>